<evidence type="ECO:0000313" key="8">
    <source>
        <dbReference type="Proteomes" id="UP000558284"/>
    </source>
</evidence>
<dbReference type="Pfam" id="PF00959">
    <property type="entry name" value="Phage_lysozyme"/>
    <property type="match status" value="1"/>
</dbReference>
<evidence type="ECO:0000256" key="1">
    <source>
        <dbReference type="ARBA" id="ARBA00000632"/>
    </source>
</evidence>
<evidence type="ECO:0000256" key="2">
    <source>
        <dbReference type="ARBA" id="ARBA00022529"/>
    </source>
</evidence>
<keyword evidence="4 6" id="KW-0378">Hydrolase</keyword>
<protein>
    <recommendedName>
        <fullName evidence="6">Lysozyme</fullName>
        <ecNumber evidence="6">3.2.1.17</ecNumber>
    </recommendedName>
</protein>
<dbReference type="InterPro" id="IPR034690">
    <property type="entry name" value="Endolysin_T4_type"/>
</dbReference>
<comment type="similarity">
    <text evidence="6">Belongs to the glycosyl hydrolase 24 family.</text>
</comment>
<accession>A0A838B4J4</accession>
<dbReference type="InterPro" id="IPR002196">
    <property type="entry name" value="Glyco_hydro_24"/>
</dbReference>
<evidence type="ECO:0000256" key="3">
    <source>
        <dbReference type="ARBA" id="ARBA00022638"/>
    </source>
</evidence>
<keyword evidence="5 6" id="KW-0326">Glycosidase</keyword>
<name>A0A838B4J4_9HYPH</name>
<dbReference type="GO" id="GO:0003796">
    <property type="term" value="F:lysozyme activity"/>
    <property type="evidence" value="ECO:0007669"/>
    <property type="project" value="UniProtKB-EC"/>
</dbReference>
<evidence type="ECO:0000256" key="6">
    <source>
        <dbReference type="RuleBase" id="RU003788"/>
    </source>
</evidence>
<keyword evidence="8" id="KW-1185">Reference proteome</keyword>
<keyword evidence="2 6" id="KW-0929">Antimicrobial</keyword>
<dbReference type="EMBL" id="JACDTY010000007">
    <property type="protein sequence ID" value="MBA1141768.1"/>
    <property type="molecule type" value="Genomic_DNA"/>
</dbReference>
<proteinExistence type="inferred from homology"/>
<comment type="caution">
    <text evidence="7">The sequence shown here is derived from an EMBL/GenBank/DDBJ whole genome shotgun (WGS) entry which is preliminary data.</text>
</comment>
<dbReference type="GO" id="GO:0009253">
    <property type="term" value="P:peptidoglycan catabolic process"/>
    <property type="evidence" value="ECO:0007669"/>
    <property type="project" value="InterPro"/>
</dbReference>
<dbReference type="CDD" id="cd16900">
    <property type="entry name" value="endolysin_R21-like"/>
    <property type="match status" value="1"/>
</dbReference>
<dbReference type="EC" id="3.2.1.17" evidence="6"/>
<dbReference type="InterPro" id="IPR023347">
    <property type="entry name" value="Lysozyme_dom_sf"/>
</dbReference>
<dbReference type="InterPro" id="IPR051018">
    <property type="entry name" value="Bacteriophage_GH24"/>
</dbReference>
<evidence type="ECO:0000256" key="5">
    <source>
        <dbReference type="ARBA" id="ARBA00023295"/>
    </source>
</evidence>
<evidence type="ECO:0000256" key="4">
    <source>
        <dbReference type="ARBA" id="ARBA00022801"/>
    </source>
</evidence>
<organism evidence="7 8">
    <name type="scientific">Mesorhizobium neociceri</name>
    <dbReference type="NCBI Taxonomy" id="1307853"/>
    <lineage>
        <taxon>Bacteria</taxon>
        <taxon>Pseudomonadati</taxon>
        <taxon>Pseudomonadota</taxon>
        <taxon>Alphaproteobacteria</taxon>
        <taxon>Hyphomicrobiales</taxon>
        <taxon>Phyllobacteriaceae</taxon>
        <taxon>Mesorhizobium</taxon>
    </lineage>
</organism>
<comment type="catalytic activity">
    <reaction evidence="1 6">
        <text>Hydrolysis of (1-&gt;4)-beta-linkages between N-acetylmuramic acid and N-acetyl-D-glucosamine residues in a peptidoglycan and between N-acetyl-D-glucosamine residues in chitodextrins.</text>
        <dbReference type="EC" id="3.2.1.17"/>
    </reaction>
</comment>
<sequence length="207" mass="22389">MPINKIRATARGRAAIVAVMVAAISGAWGAWISTHPTITPAAIHQAIDEGITPPAVQLAIDRLIIPWEGLRLVAYRDSVGVWTICYGETLGVYQGMRATLPECKEKLVRRVINDFYLPLVDGVKDYVIAPDSVQASMISGAYNFGAPGQKKSRTARFVTAHQYRQACEAQTAWNKAGGAVLPGLVKRREMGDAQRLGEAELCVSGLN</sequence>
<dbReference type="InterPro" id="IPR023346">
    <property type="entry name" value="Lysozyme-like_dom_sf"/>
</dbReference>
<dbReference type="Gene3D" id="1.10.530.40">
    <property type="match status" value="1"/>
</dbReference>
<dbReference type="AlphaFoldDB" id="A0A838B4J4"/>
<dbReference type="GO" id="GO:0042742">
    <property type="term" value="P:defense response to bacterium"/>
    <property type="evidence" value="ECO:0007669"/>
    <property type="project" value="UniProtKB-KW"/>
</dbReference>
<dbReference type="GO" id="GO:0031640">
    <property type="term" value="P:killing of cells of another organism"/>
    <property type="evidence" value="ECO:0007669"/>
    <property type="project" value="UniProtKB-KW"/>
</dbReference>
<dbReference type="SUPFAM" id="SSF53955">
    <property type="entry name" value="Lysozyme-like"/>
    <property type="match status" value="1"/>
</dbReference>
<dbReference type="Proteomes" id="UP000558284">
    <property type="component" value="Unassembled WGS sequence"/>
</dbReference>
<gene>
    <name evidence="7" type="ORF">H0241_16080</name>
</gene>
<dbReference type="HAMAP" id="MF_04110">
    <property type="entry name" value="ENDOLYSIN_T4"/>
    <property type="match status" value="1"/>
</dbReference>
<dbReference type="PANTHER" id="PTHR38107:SF3">
    <property type="entry name" value="LYSOZYME RRRD-RELATED"/>
    <property type="match status" value="1"/>
</dbReference>
<evidence type="ECO:0000313" key="7">
    <source>
        <dbReference type="EMBL" id="MBA1141768.1"/>
    </source>
</evidence>
<dbReference type="PANTHER" id="PTHR38107">
    <property type="match status" value="1"/>
</dbReference>
<dbReference type="RefSeq" id="WP_181058647.1">
    <property type="nucleotide sequence ID" value="NZ_JACDTY010000007.1"/>
</dbReference>
<dbReference type="GO" id="GO:0016998">
    <property type="term" value="P:cell wall macromolecule catabolic process"/>
    <property type="evidence" value="ECO:0007669"/>
    <property type="project" value="InterPro"/>
</dbReference>
<reference evidence="7 8" key="1">
    <citation type="submission" date="2020-07" db="EMBL/GenBank/DDBJ databases">
        <title>Definition of the novel symbiovar canariense within Mesorhizobium novociceri, a new species of genus Mesorhizobium nodulating Cicer canariense in the Caldera de Taburiente National Park (La Palma, Canary Islands).</title>
        <authorList>
            <person name="Leon-Barrios M."/>
            <person name="Perez-Yepez J."/>
            <person name="Flores-Felix J.D."/>
            <person name="Ramirez-Baena M.H."/>
            <person name="Pulido-Suarez L."/>
            <person name="Igual J.M."/>
            <person name="Velazquez E."/>
            <person name="Peix A."/>
        </authorList>
    </citation>
    <scope>NUCLEOTIDE SEQUENCE [LARGE SCALE GENOMIC DNA]</scope>
    <source>
        <strain evidence="7 8">CCANP35</strain>
    </source>
</reference>
<keyword evidence="3 6" id="KW-0081">Bacteriolytic enzyme</keyword>